<feature type="non-terminal residue" evidence="1">
    <location>
        <position position="85"/>
    </location>
</feature>
<accession>A0A1A8M052</accession>
<reference evidence="1" key="1">
    <citation type="submission" date="2016-05" db="EMBL/GenBank/DDBJ databases">
        <authorList>
            <person name="Lavstsen T."/>
            <person name="Jespersen J.S."/>
        </authorList>
    </citation>
    <scope>NUCLEOTIDE SEQUENCE</scope>
    <source>
        <tissue evidence="1">Brain</tissue>
    </source>
</reference>
<dbReference type="EMBL" id="HAEF01010181">
    <property type="protein sequence ID" value="SBR49901.1"/>
    <property type="molecule type" value="Transcribed_RNA"/>
</dbReference>
<feature type="non-terminal residue" evidence="1">
    <location>
        <position position="1"/>
    </location>
</feature>
<evidence type="ECO:0000313" key="1">
    <source>
        <dbReference type="EMBL" id="SBR49901.1"/>
    </source>
</evidence>
<reference evidence="1" key="2">
    <citation type="submission" date="2016-06" db="EMBL/GenBank/DDBJ databases">
        <title>The genome of a short-lived fish provides insights into sex chromosome evolution and the genetic control of aging.</title>
        <authorList>
            <person name="Reichwald K."/>
            <person name="Felder M."/>
            <person name="Petzold A."/>
            <person name="Koch P."/>
            <person name="Groth M."/>
            <person name="Platzer M."/>
        </authorList>
    </citation>
    <scope>NUCLEOTIDE SEQUENCE</scope>
    <source>
        <tissue evidence="1">Brain</tissue>
    </source>
</reference>
<gene>
    <name evidence="1" type="primary">Nfu_g_1_014170</name>
</gene>
<name>A0A1A8M052_9TELE</name>
<dbReference type="AlphaFoldDB" id="A0A1A8M052"/>
<sequence>SRSRGQEVLRKAFLTARPDFGAPVVTKTAEYLPWFCNELAPSVEERRTFPQPGQGAHHPFSFFSLMRSPASFHHSPCPLSHPLLH</sequence>
<proteinExistence type="predicted"/>
<organism evidence="1">
    <name type="scientific">Nothobranchius pienaari</name>
    <dbReference type="NCBI Taxonomy" id="704102"/>
    <lineage>
        <taxon>Eukaryota</taxon>
        <taxon>Metazoa</taxon>
        <taxon>Chordata</taxon>
        <taxon>Craniata</taxon>
        <taxon>Vertebrata</taxon>
        <taxon>Euteleostomi</taxon>
        <taxon>Actinopterygii</taxon>
        <taxon>Neopterygii</taxon>
        <taxon>Teleostei</taxon>
        <taxon>Neoteleostei</taxon>
        <taxon>Acanthomorphata</taxon>
        <taxon>Ovalentaria</taxon>
        <taxon>Atherinomorphae</taxon>
        <taxon>Cyprinodontiformes</taxon>
        <taxon>Nothobranchiidae</taxon>
        <taxon>Nothobranchius</taxon>
    </lineage>
</organism>
<protein>
    <submittedName>
        <fullName evidence="1">Uncharacterized protein</fullName>
    </submittedName>
</protein>